<dbReference type="AlphaFoldDB" id="A0A6N8J509"/>
<evidence type="ECO:0000313" key="1">
    <source>
        <dbReference type="EMBL" id="MVT40260.1"/>
    </source>
</evidence>
<name>A0A6N8J509_9BACT</name>
<dbReference type="EMBL" id="WRXO01000001">
    <property type="protein sequence ID" value="MVT40260.1"/>
    <property type="molecule type" value="Genomic_DNA"/>
</dbReference>
<proteinExistence type="predicted"/>
<reference evidence="1 2" key="1">
    <citation type="submission" date="2019-12" db="EMBL/GenBank/DDBJ databases">
        <title>The draft genomic sequence of strain Chitinophaga oryziterrae JCM 16595.</title>
        <authorList>
            <person name="Zhang X."/>
        </authorList>
    </citation>
    <scope>NUCLEOTIDE SEQUENCE [LARGE SCALE GENOMIC DNA]</scope>
    <source>
        <strain evidence="1 2">JCM 16595</strain>
    </source>
</reference>
<keyword evidence="2" id="KW-1185">Reference proteome</keyword>
<dbReference type="RefSeq" id="WP_157298887.1">
    <property type="nucleotide sequence ID" value="NZ_BAAAZB010000005.1"/>
</dbReference>
<protein>
    <submittedName>
        <fullName evidence="1">Uncharacterized protein</fullName>
    </submittedName>
</protein>
<gene>
    <name evidence="1" type="ORF">GO495_06680</name>
</gene>
<evidence type="ECO:0000313" key="2">
    <source>
        <dbReference type="Proteomes" id="UP000468388"/>
    </source>
</evidence>
<comment type="caution">
    <text evidence="1">The sequence shown here is derived from an EMBL/GenBank/DDBJ whole genome shotgun (WGS) entry which is preliminary data.</text>
</comment>
<dbReference type="Proteomes" id="UP000468388">
    <property type="component" value="Unassembled WGS sequence"/>
</dbReference>
<sequence>MVFSEKKANKVIKDFNLAEQTIKTWRHRGNIPVKYNSGIVKHKIEKPNEIQGAASLKKILADKKLKCTHICALANVKYYMFRDYACQGGPLSREDFISLKKAVNTIRMELKRSLLNLEQYEEPNLKTLTALKELFTRKEVNWLRFFNTDQKLYDKFRSWKNNKRETFPLEVKEELMTCMLVFLAETAVY</sequence>
<accession>A0A6N8J509</accession>
<organism evidence="1 2">
    <name type="scientific">Chitinophaga oryziterrae</name>
    <dbReference type="NCBI Taxonomy" id="1031224"/>
    <lineage>
        <taxon>Bacteria</taxon>
        <taxon>Pseudomonadati</taxon>
        <taxon>Bacteroidota</taxon>
        <taxon>Chitinophagia</taxon>
        <taxon>Chitinophagales</taxon>
        <taxon>Chitinophagaceae</taxon>
        <taxon>Chitinophaga</taxon>
    </lineage>
</organism>